<evidence type="ECO:0000256" key="5">
    <source>
        <dbReference type="ARBA" id="ARBA00022801"/>
    </source>
</evidence>
<dbReference type="Proteomes" id="UP000035036">
    <property type="component" value="Chromosome"/>
</dbReference>
<dbReference type="InterPro" id="IPR010075">
    <property type="entry name" value="PRibForGlyAmidine_synth_PurQ"/>
</dbReference>
<proteinExistence type="predicted"/>
<dbReference type="GO" id="GO:0016787">
    <property type="term" value="F:hydrolase activity"/>
    <property type="evidence" value="ECO:0007669"/>
    <property type="project" value="UniProtKB-KW"/>
</dbReference>
<dbReference type="STRING" id="483547.GSUB_09380"/>
<dbReference type="Gene3D" id="3.40.50.880">
    <property type="match status" value="1"/>
</dbReference>
<evidence type="ECO:0000256" key="3">
    <source>
        <dbReference type="ARBA" id="ARBA00022741"/>
    </source>
</evidence>
<dbReference type="PANTHER" id="PTHR10099:SF1">
    <property type="entry name" value="PHOSPHORIBOSYLFORMYLGLYCINAMIDINE SYNTHASE"/>
    <property type="match status" value="1"/>
</dbReference>
<keyword evidence="9" id="KW-1185">Reference proteome</keyword>
<dbReference type="PROSITE" id="PS51273">
    <property type="entry name" value="GATASE_TYPE_1"/>
    <property type="match status" value="1"/>
</dbReference>
<reference evidence="8 9" key="1">
    <citation type="journal article" date="2015" name="Genome Announc.">
        <title>Genomes of Geoalkalibacter ferrihydriticus Z-0531T and Geoalkalibacter subterraneus Red1T, Two Haloalkaliphilic Metal-Reducing Deltaproteobacteria.</title>
        <authorList>
            <person name="Badalamenti J.P."/>
            <person name="Krajmalnik-Brown R."/>
            <person name="Torres C.I."/>
            <person name="Bond D.R."/>
        </authorList>
    </citation>
    <scope>NUCLEOTIDE SEQUENCE [LARGE SCALE GENOMIC DNA]</scope>
    <source>
        <strain evidence="8 9">Red1</strain>
    </source>
</reference>
<dbReference type="OrthoDB" id="9804441at2"/>
<dbReference type="HOGENOM" id="CLU_001031_3_0_7"/>
<protein>
    <submittedName>
        <fullName evidence="8">Phosphoribosylformylglycinamidine synthase</fullName>
    </submittedName>
</protein>
<keyword evidence="1" id="KW-0963">Cytoplasm</keyword>
<dbReference type="GO" id="GO:0006189">
    <property type="term" value="P:'de novo' IMP biosynthetic process"/>
    <property type="evidence" value="ECO:0007669"/>
    <property type="project" value="InterPro"/>
</dbReference>
<dbReference type="PIRSF" id="PIRSF001586">
    <property type="entry name" value="FGAM_synth_I"/>
    <property type="match status" value="1"/>
</dbReference>
<keyword evidence="4" id="KW-0658">Purine biosynthesis</keyword>
<keyword evidence="3" id="KW-0547">Nucleotide-binding</keyword>
<keyword evidence="2" id="KW-0436">Ligase</keyword>
<evidence type="ECO:0000313" key="8">
    <source>
        <dbReference type="EMBL" id="AJF06706.1"/>
    </source>
</evidence>
<keyword evidence="5" id="KW-0378">Hydrolase</keyword>
<accession>A0A0B5FSX4</accession>
<dbReference type="SUPFAM" id="SSF52317">
    <property type="entry name" value="Class I glutamine amidotransferase-like"/>
    <property type="match status" value="1"/>
</dbReference>
<evidence type="ECO:0000256" key="1">
    <source>
        <dbReference type="ARBA" id="ARBA00022490"/>
    </source>
</evidence>
<evidence type="ECO:0000256" key="6">
    <source>
        <dbReference type="ARBA" id="ARBA00022840"/>
    </source>
</evidence>
<dbReference type="SMART" id="SM01211">
    <property type="entry name" value="GATase_5"/>
    <property type="match status" value="1"/>
</dbReference>
<dbReference type="EMBL" id="CP010311">
    <property type="protein sequence ID" value="AJF06706.1"/>
    <property type="molecule type" value="Genomic_DNA"/>
</dbReference>
<dbReference type="GO" id="GO:0005737">
    <property type="term" value="C:cytoplasm"/>
    <property type="evidence" value="ECO:0007669"/>
    <property type="project" value="TreeGrafter"/>
</dbReference>
<evidence type="ECO:0000256" key="4">
    <source>
        <dbReference type="ARBA" id="ARBA00022755"/>
    </source>
</evidence>
<organism evidence="8 9">
    <name type="scientific">Geoalkalibacter subterraneus</name>
    <dbReference type="NCBI Taxonomy" id="483547"/>
    <lineage>
        <taxon>Bacteria</taxon>
        <taxon>Pseudomonadati</taxon>
        <taxon>Thermodesulfobacteriota</taxon>
        <taxon>Desulfuromonadia</taxon>
        <taxon>Desulfuromonadales</taxon>
        <taxon>Geoalkalibacteraceae</taxon>
        <taxon>Geoalkalibacter</taxon>
    </lineage>
</organism>
<dbReference type="KEGG" id="gsb:GSUB_09380"/>
<dbReference type="GO" id="GO:0004642">
    <property type="term" value="F:phosphoribosylformylglycinamidine synthase activity"/>
    <property type="evidence" value="ECO:0007669"/>
    <property type="project" value="InterPro"/>
</dbReference>
<sequence>MAEQVRAVVIAGNGTNCEREVATACRMAGCDVVDIVHIAEFLAGRCRLDDYHFLNLAGGFLDGDDLGSAKAGANRLRHARVAGTENHLIDQVLRFIQDGKLIMGVCNGFQLMVKMGLLPALDGDVHTQRASLTFNDCGRFEDRWVNLKVDPQSPCVYTRGIDKMYLPVRHGEGKFVAESDDLLKAIELRHLAVMKYADPVTGEPTDRYPLNPNGSMNAIAGVCDESGRLFGLMPHPEAYLFRVHHPRWTREQNLPEEGMGLWLYRNAVQFIREDIL</sequence>
<dbReference type="AlphaFoldDB" id="A0A0B5FSX4"/>
<evidence type="ECO:0000256" key="7">
    <source>
        <dbReference type="ARBA" id="ARBA00022962"/>
    </source>
</evidence>
<keyword evidence="7" id="KW-0315">Glutamine amidotransferase</keyword>
<name>A0A0B5FSX4_9BACT</name>
<evidence type="ECO:0000313" key="9">
    <source>
        <dbReference type="Proteomes" id="UP000035036"/>
    </source>
</evidence>
<dbReference type="GO" id="GO:0005524">
    <property type="term" value="F:ATP binding"/>
    <property type="evidence" value="ECO:0007669"/>
    <property type="project" value="UniProtKB-KW"/>
</dbReference>
<dbReference type="PANTHER" id="PTHR10099">
    <property type="entry name" value="PHOSPHORIBOSYLFORMYLGLYCINAMIDINE SYNTHASE"/>
    <property type="match status" value="1"/>
</dbReference>
<gene>
    <name evidence="8" type="ORF">GSUB_09380</name>
</gene>
<dbReference type="InterPro" id="IPR029062">
    <property type="entry name" value="Class_I_gatase-like"/>
</dbReference>
<dbReference type="RefSeq" id="WP_040200444.1">
    <property type="nucleotide sequence ID" value="NZ_CP010311.1"/>
</dbReference>
<dbReference type="Pfam" id="PF13507">
    <property type="entry name" value="GATase_5"/>
    <property type="match status" value="1"/>
</dbReference>
<keyword evidence="6" id="KW-0067">ATP-binding</keyword>
<evidence type="ECO:0000256" key="2">
    <source>
        <dbReference type="ARBA" id="ARBA00022598"/>
    </source>
</evidence>